<dbReference type="InterPro" id="IPR029058">
    <property type="entry name" value="AB_hydrolase_fold"/>
</dbReference>
<evidence type="ECO:0000256" key="2">
    <source>
        <dbReference type="ARBA" id="ARBA00022801"/>
    </source>
</evidence>
<reference evidence="4 5" key="1">
    <citation type="submission" date="2020-11" db="EMBL/GenBank/DDBJ databases">
        <authorList>
            <person name="Wallbank WR R."/>
            <person name="Pardo Diaz C."/>
            <person name="Kozak K."/>
            <person name="Martin S."/>
            <person name="Jiggins C."/>
            <person name="Moest M."/>
            <person name="Warren A I."/>
            <person name="Generalovic N T."/>
            <person name="Byers J.R.P. K."/>
            <person name="Montejo-Kovacevich G."/>
            <person name="Yen C E."/>
        </authorList>
    </citation>
    <scope>NUCLEOTIDE SEQUENCE [LARGE SCALE GENOMIC DNA]</scope>
</reference>
<proteinExistence type="inferred from homology"/>
<dbReference type="OrthoDB" id="190201at2759"/>
<dbReference type="OMA" id="PHPMIKF"/>
<evidence type="ECO:0000313" key="5">
    <source>
        <dbReference type="Proteomes" id="UP000594454"/>
    </source>
</evidence>
<dbReference type="InterPro" id="IPR000073">
    <property type="entry name" value="AB_hydrolase_1"/>
</dbReference>
<dbReference type="PRINTS" id="PR00111">
    <property type="entry name" value="ABHYDROLASE"/>
</dbReference>
<dbReference type="EMBL" id="LR899010">
    <property type="protein sequence ID" value="CAD7082410.1"/>
    <property type="molecule type" value="Genomic_DNA"/>
</dbReference>
<protein>
    <recommendedName>
        <fullName evidence="3">AB hydrolase-1 domain-containing protein</fullName>
    </recommendedName>
</protein>
<dbReference type="InterPro" id="IPR050266">
    <property type="entry name" value="AB_hydrolase_sf"/>
</dbReference>
<dbReference type="PANTHER" id="PTHR43798:SF14">
    <property type="entry name" value="SERINE HYDROLASE-LIKE PROTEIN DDB_G0286239"/>
    <property type="match status" value="1"/>
</dbReference>
<sequence>MLLMQGNTTLKVYPFKISKATKRAREVVITNIKAPTFEKSESVSELRLKMGHQTARSRKWTEFEVEMPWGHISGKWWGSKNVRPILALHGWQDNAGTFDTLIPLLPANMSFLAIDFPGHGLSSYFPEGMMYHQIDFINVLLLLMKKMKWEKVSILGHSMGGVVGLWLASMFPDKVDLLICIDTLKPPQLRKKTYWSEYSKLIKNTLLNDERNQSIREPPSYTYKECVERLAKGSNSIDEDKCSYILARNIKESTEKPGKFYFARDGRLKYMNKGLWPQEYYVNLASGIKIPHLFINALDTPINEPLEHFQETISILKKNPLFQFEEVRGRHHVHLNNPENVSGIISQFLNTHKSSSQQKSKL</sequence>
<dbReference type="SUPFAM" id="SSF53474">
    <property type="entry name" value="alpha/beta-Hydrolases"/>
    <property type="match status" value="1"/>
</dbReference>
<organism evidence="4 5">
    <name type="scientific">Hermetia illucens</name>
    <name type="common">Black soldier fly</name>
    <dbReference type="NCBI Taxonomy" id="343691"/>
    <lineage>
        <taxon>Eukaryota</taxon>
        <taxon>Metazoa</taxon>
        <taxon>Ecdysozoa</taxon>
        <taxon>Arthropoda</taxon>
        <taxon>Hexapoda</taxon>
        <taxon>Insecta</taxon>
        <taxon>Pterygota</taxon>
        <taxon>Neoptera</taxon>
        <taxon>Endopterygota</taxon>
        <taxon>Diptera</taxon>
        <taxon>Brachycera</taxon>
        <taxon>Stratiomyomorpha</taxon>
        <taxon>Stratiomyidae</taxon>
        <taxon>Hermetiinae</taxon>
        <taxon>Hermetia</taxon>
    </lineage>
</organism>
<accession>A0A7R8YSC1</accession>
<dbReference type="Proteomes" id="UP000594454">
    <property type="component" value="Chromosome 2"/>
</dbReference>
<dbReference type="Gene3D" id="3.40.50.1820">
    <property type="entry name" value="alpha/beta hydrolase"/>
    <property type="match status" value="1"/>
</dbReference>
<dbReference type="Pfam" id="PF00561">
    <property type="entry name" value="Abhydrolase_1"/>
    <property type="match status" value="1"/>
</dbReference>
<feature type="domain" description="AB hydrolase-1" evidence="3">
    <location>
        <begin position="84"/>
        <end position="235"/>
    </location>
</feature>
<evidence type="ECO:0000256" key="1">
    <source>
        <dbReference type="ARBA" id="ARBA00008645"/>
    </source>
</evidence>
<dbReference type="GO" id="GO:0016020">
    <property type="term" value="C:membrane"/>
    <property type="evidence" value="ECO:0007669"/>
    <property type="project" value="TreeGrafter"/>
</dbReference>
<dbReference type="PANTHER" id="PTHR43798">
    <property type="entry name" value="MONOACYLGLYCEROL LIPASE"/>
    <property type="match status" value="1"/>
</dbReference>
<keyword evidence="2" id="KW-0378">Hydrolase</keyword>
<evidence type="ECO:0000313" key="4">
    <source>
        <dbReference type="EMBL" id="CAD7082410.1"/>
    </source>
</evidence>
<evidence type="ECO:0000259" key="3">
    <source>
        <dbReference type="Pfam" id="PF00561"/>
    </source>
</evidence>
<keyword evidence="5" id="KW-1185">Reference proteome</keyword>
<gene>
    <name evidence="4" type="ORF">HERILL_LOCUS5445</name>
</gene>
<dbReference type="AlphaFoldDB" id="A0A7R8YSC1"/>
<name>A0A7R8YSC1_HERIL</name>
<dbReference type="GO" id="GO:0016787">
    <property type="term" value="F:hydrolase activity"/>
    <property type="evidence" value="ECO:0007669"/>
    <property type="project" value="UniProtKB-KW"/>
</dbReference>
<dbReference type="InParanoid" id="A0A7R8YSC1"/>
<comment type="similarity">
    <text evidence="1">Belongs to the AB hydrolase superfamily.</text>
</comment>